<dbReference type="InterPro" id="IPR017972">
    <property type="entry name" value="Cyt_P450_CS"/>
</dbReference>
<dbReference type="GO" id="GO:0005789">
    <property type="term" value="C:endoplasmic reticulum membrane"/>
    <property type="evidence" value="ECO:0007669"/>
    <property type="project" value="UniProtKB-SubCell"/>
</dbReference>
<evidence type="ECO:0000256" key="5">
    <source>
        <dbReference type="ARBA" id="ARBA00022617"/>
    </source>
</evidence>
<comment type="caution">
    <text evidence="13">The sequence shown here is derived from an EMBL/GenBank/DDBJ whole genome shotgun (WGS) entry which is preliminary data.</text>
</comment>
<dbReference type="AlphaFoldDB" id="A0A8J2PGZ1"/>
<comment type="cofactor">
    <cofactor evidence="1">
        <name>heme</name>
        <dbReference type="ChEBI" id="CHEBI:30413"/>
    </cofactor>
</comment>
<dbReference type="Proteomes" id="UP000708208">
    <property type="component" value="Unassembled WGS sequence"/>
</dbReference>
<dbReference type="PANTHER" id="PTHR24291">
    <property type="entry name" value="CYTOCHROME P450 FAMILY 4"/>
    <property type="match status" value="1"/>
</dbReference>
<protein>
    <recommendedName>
        <fullName evidence="15">Cytochrome P450</fullName>
    </recommendedName>
</protein>
<evidence type="ECO:0000256" key="7">
    <source>
        <dbReference type="ARBA" id="ARBA00022824"/>
    </source>
</evidence>
<keyword evidence="6 12" id="KW-0479">Metal-binding</keyword>
<keyword evidence="10 12" id="KW-0408">Iron</keyword>
<dbReference type="PROSITE" id="PS00086">
    <property type="entry name" value="CYTOCHROME_P450"/>
    <property type="match status" value="1"/>
</dbReference>
<keyword evidence="11" id="KW-0472">Membrane</keyword>
<evidence type="ECO:0000256" key="6">
    <source>
        <dbReference type="ARBA" id="ARBA00022723"/>
    </source>
</evidence>
<comment type="subcellular location">
    <subcellularLocation>
        <location evidence="3">Endoplasmic reticulum membrane</location>
    </subcellularLocation>
    <subcellularLocation>
        <location evidence="2">Microsome membrane</location>
    </subcellularLocation>
</comment>
<evidence type="ECO:0000313" key="13">
    <source>
        <dbReference type="EMBL" id="CAG7829573.1"/>
    </source>
</evidence>
<sequence length="493" mass="56907">MHAVYLLSIILSAAVFGYAVLKKKSRKLQLLKTFSGPKILPIVDVRLKTLTDYHRQYGNRMVITCSPVTLVILSHPDDVEKILSSREHINKPSIYDMLFTPWLGSSMFYAKGQKYFNMRKMILPAMSSKIIERTAFAANQHSRTLVNILKDRELKGISPEIHWLFILISLDITFDFSIGKSMGCLQNLEHEYAVAIHNETMHLFERIFTPWLWPEFLWKISPLGRREKTNRNILHAYIDKIVQNRKKEIAAQNAGSMEETQLKEKGHLNFIDLLIREQQRGQYGITDKYIRDEINASMFAGHETVSSCLTWTIYLLCTNPEAQTKLHLELDEAFGSDKNRDLQFSELSQLKFLDCCIKESLRLYPSGPMYVRAIEKDLELDKDTTIPGGINVIITPWLTHRLPEFFPEPDKFIPDRFSPENYNQKHPFAYIPFSAGPRNCIGQKMAPVMLKIVLAHIFRNFLVELANPEAKVNPVANVVLFPENGLQIRLKLR</sequence>
<evidence type="ECO:0000256" key="1">
    <source>
        <dbReference type="ARBA" id="ARBA00001971"/>
    </source>
</evidence>
<dbReference type="InterPro" id="IPR001128">
    <property type="entry name" value="Cyt_P450"/>
</dbReference>
<dbReference type="CDD" id="cd20628">
    <property type="entry name" value="CYP4"/>
    <property type="match status" value="1"/>
</dbReference>
<proteinExistence type="inferred from homology"/>
<evidence type="ECO:0000256" key="2">
    <source>
        <dbReference type="ARBA" id="ARBA00004524"/>
    </source>
</evidence>
<keyword evidence="5 12" id="KW-0349">Heme</keyword>
<comment type="similarity">
    <text evidence="4 12">Belongs to the cytochrome P450 family.</text>
</comment>
<evidence type="ECO:0000256" key="4">
    <source>
        <dbReference type="ARBA" id="ARBA00010617"/>
    </source>
</evidence>
<gene>
    <name evidence="13" type="ORF">AFUS01_LOCUS39432</name>
</gene>
<evidence type="ECO:0000256" key="11">
    <source>
        <dbReference type="ARBA" id="ARBA00023136"/>
    </source>
</evidence>
<dbReference type="EMBL" id="CAJVCH010552075">
    <property type="protein sequence ID" value="CAG7829573.1"/>
    <property type="molecule type" value="Genomic_DNA"/>
</dbReference>
<dbReference type="InterPro" id="IPR050196">
    <property type="entry name" value="Cytochrome_P450_Monoox"/>
</dbReference>
<accession>A0A8J2PGZ1</accession>
<evidence type="ECO:0008006" key="15">
    <source>
        <dbReference type="Google" id="ProtNLM"/>
    </source>
</evidence>
<evidence type="ECO:0000256" key="12">
    <source>
        <dbReference type="RuleBase" id="RU000461"/>
    </source>
</evidence>
<keyword evidence="14" id="KW-1185">Reference proteome</keyword>
<dbReference type="PANTHER" id="PTHR24291:SF189">
    <property type="entry name" value="CYTOCHROME P450 4C3-RELATED"/>
    <property type="match status" value="1"/>
</dbReference>
<evidence type="ECO:0000256" key="3">
    <source>
        <dbReference type="ARBA" id="ARBA00004586"/>
    </source>
</evidence>
<keyword evidence="7" id="KW-0256">Endoplasmic reticulum</keyword>
<dbReference type="OrthoDB" id="1470350at2759"/>
<evidence type="ECO:0000256" key="10">
    <source>
        <dbReference type="ARBA" id="ARBA00023004"/>
    </source>
</evidence>
<dbReference type="Pfam" id="PF00067">
    <property type="entry name" value="p450"/>
    <property type="match status" value="1"/>
</dbReference>
<keyword evidence="9 12" id="KW-0560">Oxidoreductase</keyword>
<organism evidence="13 14">
    <name type="scientific">Allacma fusca</name>
    <dbReference type="NCBI Taxonomy" id="39272"/>
    <lineage>
        <taxon>Eukaryota</taxon>
        <taxon>Metazoa</taxon>
        <taxon>Ecdysozoa</taxon>
        <taxon>Arthropoda</taxon>
        <taxon>Hexapoda</taxon>
        <taxon>Collembola</taxon>
        <taxon>Symphypleona</taxon>
        <taxon>Sminthuridae</taxon>
        <taxon>Allacma</taxon>
    </lineage>
</organism>
<dbReference type="GO" id="GO:0020037">
    <property type="term" value="F:heme binding"/>
    <property type="evidence" value="ECO:0007669"/>
    <property type="project" value="InterPro"/>
</dbReference>
<keyword evidence="12" id="KW-0503">Monooxygenase</keyword>
<dbReference type="GO" id="GO:0004497">
    <property type="term" value="F:monooxygenase activity"/>
    <property type="evidence" value="ECO:0007669"/>
    <property type="project" value="UniProtKB-KW"/>
</dbReference>
<evidence type="ECO:0000256" key="9">
    <source>
        <dbReference type="ARBA" id="ARBA00023002"/>
    </source>
</evidence>
<reference evidence="13" key="1">
    <citation type="submission" date="2021-06" db="EMBL/GenBank/DDBJ databases">
        <authorList>
            <person name="Hodson N. C."/>
            <person name="Mongue J. A."/>
            <person name="Jaron S. K."/>
        </authorList>
    </citation>
    <scope>NUCLEOTIDE SEQUENCE</scope>
</reference>
<evidence type="ECO:0000256" key="8">
    <source>
        <dbReference type="ARBA" id="ARBA00022848"/>
    </source>
</evidence>
<keyword evidence="8" id="KW-0492">Microsome</keyword>
<name>A0A8J2PGZ1_9HEXA</name>
<evidence type="ECO:0000313" key="14">
    <source>
        <dbReference type="Proteomes" id="UP000708208"/>
    </source>
</evidence>
<dbReference type="GO" id="GO:0016705">
    <property type="term" value="F:oxidoreductase activity, acting on paired donors, with incorporation or reduction of molecular oxygen"/>
    <property type="evidence" value="ECO:0007669"/>
    <property type="project" value="InterPro"/>
</dbReference>
<dbReference type="GO" id="GO:0005506">
    <property type="term" value="F:iron ion binding"/>
    <property type="evidence" value="ECO:0007669"/>
    <property type="project" value="InterPro"/>
</dbReference>